<keyword evidence="3" id="KW-1185">Reference proteome</keyword>
<dbReference type="GO" id="GO:0008757">
    <property type="term" value="F:S-adenosylmethionine-dependent methyltransferase activity"/>
    <property type="evidence" value="ECO:0007669"/>
    <property type="project" value="InterPro"/>
</dbReference>
<dbReference type="EMBL" id="JACCAA010000001">
    <property type="protein sequence ID" value="NYG57907.1"/>
    <property type="molecule type" value="Genomic_DNA"/>
</dbReference>
<dbReference type="Gene3D" id="3.40.50.150">
    <property type="entry name" value="Vaccinia Virus protein VP39"/>
    <property type="match status" value="1"/>
</dbReference>
<gene>
    <name evidence="2" type="ORF">BJ980_000830</name>
</gene>
<dbReference type="Pfam" id="PF08241">
    <property type="entry name" value="Methyltransf_11"/>
    <property type="match status" value="1"/>
</dbReference>
<dbReference type="AlphaFoldDB" id="A0A7Y9RWE6"/>
<dbReference type="RefSeq" id="WP_179501120.1">
    <property type="nucleotide sequence ID" value="NZ_JACCAA010000001.1"/>
</dbReference>
<evidence type="ECO:0000259" key="1">
    <source>
        <dbReference type="Pfam" id="PF08241"/>
    </source>
</evidence>
<evidence type="ECO:0000313" key="2">
    <source>
        <dbReference type="EMBL" id="NYG57907.1"/>
    </source>
</evidence>
<keyword evidence="2" id="KW-0808">Transferase</keyword>
<keyword evidence="2" id="KW-0489">Methyltransferase</keyword>
<feature type="domain" description="Methyltransferase type 11" evidence="1">
    <location>
        <begin position="51"/>
        <end position="141"/>
    </location>
</feature>
<dbReference type="GO" id="GO:0032259">
    <property type="term" value="P:methylation"/>
    <property type="evidence" value="ECO:0007669"/>
    <property type="project" value="UniProtKB-KW"/>
</dbReference>
<reference evidence="2 3" key="1">
    <citation type="submission" date="2020-07" db="EMBL/GenBank/DDBJ databases">
        <title>Sequencing the genomes of 1000 actinobacteria strains.</title>
        <authorList>
            <person name="Klenk H.-P."/>
        </authorList>
    </citation>
    <scope>NUCLEOTIDE SEQUENCE [LARGE SCALE GENOMIC DNA]</scope>
    <source>
        <strain evidence="2 3">DSM 23819</strain>
    </source>
</reference>
<dbReference type="InterPro" id="IPR013216">
    <property type="entry name" value="Methyltransf_11"/>
</dbReference>
<accession>A0A7Y9RWE6</accession>
<protein>
    <submittedName>
        <fullName evidence="2">SAM-dependent methyltransferase</fullName>
    </submittedName>
</protein>
<dbReference type="CDD" id="cd02440">
    <property type="entry name" value="AdoMet_MTases"/>
    <property type="match status" value="1"/>
</dbReference>
<evidence type="ECO:0000313" key="3">
    <source>
        <dbReference type="Proteomes" id="UP000540656"/>
    </source>
</evidence>
<dbReference type="Proteomes" id="UP000540656">
    <property type="component" value="Unassembled WGS sequence"/>
</dbReference>
<dbReference type="SUPFAM" id="SSF53335">
    <property type="entry name" value="S-adenosyl-L-methionine-dependent methyltransferases"/>
    <property type="match status" value="1"/>
</dbReference>
<comment type="caution">
    <text evidence="2">The sequence shown here is derived from an EMBL/GenBank/DDBJ whole genome shotgun (WGS) entry which is preliminary data.</text>
</comment>
<organism evidence="2 3">
    <name type="scientific">Nocardioides daedukensis</name>
    <dbReference type="NCBI Taxonomy" id="634462"/>
    <lineage>
        <taxon>Bacteria</taxon>
        <taxon>Bacillati</taxon>
        <taxon>Actinomycetota</taxon>
        <taxon>Actinomycetes</taxon>
        <taxon>Propionibacteriales</taxon>
        <taxon>Nocardioidaceae</taxon>
        <taxon>Nocardioides</taxon>
    </lineage>
</organism>
<sequence length="236" mass="26828">MTGQEAPDNDDVEAIYRNRFSERDLANKRILWAELVAGFFQRFIPLDATVVDLGAGNCEFINSVSAKRRLAVDLNPDCTKHADSGVEVLTTRSDKMTELADGSVDTIFTSNFFEHLQTKGDLMSTLHECRRVTSPGGLIIVMMPNIRWLPGRYWDYLDHHLPLTDVSMAEALELSGYEVVEQIGRFLPYTVKDARFEVRPFMIRAYLSVPFVWRFLGKQMLVVGRRRQSDSTAMGV</sequence>
<proteinExistence type="predicted"/>
<name>A0A7Y9RWE6_9ACTN</name>
<dbReference type="InterPro" id="IPR029063">
    <property type="entry name" value="SAM-dependent_MTases_sf"/>
</dbReference>